<gene>
    <name evidence="1" type="ORF">SAMN06265376_10259</name>
</gene>
<sequence length="46" mass="5572">MRSDKRSYDRTPLKILLVFKNNTFISIHNRFTTSYNIDNVSQKFYV</sequence>
<evidence type="ECO:0000313" key="1">
    <source>
        <dbReference type="EMBL" id="SNR70364.1"/>
    </source>
</evidence>
<reference evidence="1 2" key="1">
    <citation type="submission" date="2017-06" db="EMBL/GenBank/DDBJ databases">
        <authorList>
            <person name="Kim H.J."/>
            <person name="Triplett B.A."/>
        </authorList>
    </citation>
    <scope>NUCLEOTIDE SEQUENCE [LARGE SCALE GENOMIC DNA]</scope>
    <source>
        <strain evidence="1 2">DSM 25597</strain>
    </source>
</reference>
<dbReference type="AlphaFoldDB" id="A0A238YIA5"/>
<organism evidence="1 2">
    <name type="scientific">Dokdonia pacifica</name>
    <dbReference type="NCBI Taxonomy" id="1627892"/>
    <lineage>
        <taxon>Bacteria</taxon>
        <taxon>Pseudomonadati</taxon>
        <taxon>Bacteroidota</taxon>
        <taxon>Flavobacteriia</taxon>
        <taxon>Flavobacteriales</taxon>
        <taxon>Flavobacteriaceae</taxon>
        <taxon>Dokdonia</taxon>
    </lineage>
</organism>
<dbReference type="EMBL" id="FZNY01000002">
    <property type="protein sequence ID" value="SNR70364.1"/>
    <property type="molecule type" value="Genomic_DNA"/>
</dbReference>
<keyword evidence="2" id="KW-1185">Reference proteome</keyword>
<evidence type="ECO:0000313" key="2">
    <source>
        <dbReference type="Proteomes" id="UP000198379"/>
    </source>
</evidence>
<proteinExistence type="predicted"/>
<dbReference type="Proteomes" id="UP000198379">
    <property type="component" value="Unassembled WGS sequence"/>
</dbReference>
<name>A0A238YIA5_9FLAO</name>
<protein>
    <submittedName>
        <fullName evidence="1">Uncharacterized protein</fullName>
    </submittedName>
</protein>
<accession>A0A238YIA5</accession>